<evidence type="ECO:0000256" key="5">
    <source>
        <dbReference type="ARBA" id="ARBA00022801"/>
    </source>
</evidence>
<evidence type="ECO:0000313" key="9">
    <source>
        <dbReference type="EMBL" id="MBR0674131.1"/>
    </source>
</evidence>
<feature type="transmembrane region" description="Helical" evidence="7">
    <location>
        <begin position="6"/>
        <end position="23"/>
    </location>
</feature>
<keyword evidence="7" id="KW-1133">Transmembrane helix</keyword>
<dbReference type="InterPro" id="IPR019533">
    <property type="entry name" value="Peptidase_S26"/>
</dbReference>
<dbReference type="RefSeq" id="WP_211864555.1">
    <property type="nucleotide sequence ID" value="NZ_JAAEDM010000116.1"/>
</dbReference>
<evidence type="ECO:0000256" key="6">
    <source>
        <dbReference type="PIRSR" id="PIRSR600223-1"/>
    </source>
</evidence>
<dbReference type="PANTHER" id="PTHR43390:SF1">
    <property type="entry name" value="CHLOROPLAST PROCESSING PEPTIDASE"/>
    <property type="match status" value="1"/>
</dbReference>
<dbReference type="PRINTS" id="PR00727">
    <property type="entry name" value="LEADERPTASE"/>
</dbReference>
<evidence type="ECO:0000256" key="3">
    <source>
        <dbReference type="ARBA" id="ARBA00013208"/>
    </source>
</evidence>
<protein>
    <recommendedName>
        <fullName evidence="4 7">Signal peptidase I</fullName>
        <ecNumber evidence="3 7">3.4.21.89</ecNumber>
    </recommendedName>
</protein>
<organism evidence="9 10">
    <name type="scientific">Neoroseomonas soli</name>
    <dbReference type="NCBI Taxonomy" id="1081025"/>
    <lineage>
        <taxon>Bacteria</taxon>
        <taxon>Pseudomonadati</taxon>
        <taxon>Pseudomonadota</taxon>
        <taxon>Alphaproteobacteria</taxon>
        <taxon>Acetobacterales</taxon>
        <taxon>Acetobacteraceae</taxon>
        <taxon>Neoroseomonas</taxon>
    </lineage>
</organism>
<evidence type="ECO:0000313" key="10">
    <source>
        <dbReference type="Proteomes" id="UP001138751"/>
    </source>
</evidence>
<feature type="active site" evidence="6">
    <location>
        <position position="73"/>
    </location>
</feature>
<evidence type="ECO:0000256" key="2">
    <source>
        <dbReference type="ARBA" id="ARBA00009370"/>
    </source>
</evidence>
<reference evidence="9" key="1">
    <citation type="submission" date="2020-01" db="EMBL/GenBank/DDBJ databases">
        <authorList>
            <person name="Rat A."/>
        </authorList>
    </citation>
    <scope>NUCLEOTIDE SEQUENCE</scope>
    <source>
        <strain evidence="9">LMG 31231</strain>
    </source>
</reference>
<evidence type="ECO:0000256" key="4">
    <source>
        <dbReference type="ARBA" id="ARBA00019232"/>
    </source>
</evidence>
<dbReference type="InterPro" id="IPR036286">
    <property type="entry name" value="LexA/Signal_pep-like_sf"/>
</dbReference>
<comment type="catalytic activity">
    <reaction evidence="1 7">
        <text>Cleavage of hydrophobic, N-terminal signal or leader sequences from secreted and periplasmic proteins.</text>
        <dbReference type="EC" id="3.4.21.89"/>
    </reaction>
</comment>
<dbReference type="InterPro" id="IPR019758">
    <property type="entry name" value="Pept_S26A_signal_pept_1_CS"/>
</dbReference>
<dbReference type="AlphaFoldDB" id="A0A9X9X402"/>
<dbReference type="GO" id="GO:0004252">
    <property type="term" value="F:serine-type endopeptidase activity"/>
    <property type="evidence" value="ECO:0007669"/>
    <property type="project" value="InterPro"/>
</dbReference>
<dbReference type="Gene3D" id="2.10.109.10">
    <property type="entry name" value="Umud Fragment, subunit A"/>
    <property type="match status" value="1"/>
</dbReference>
<dbReference type="PROSITE" id="PS00760">
    <property type="entry name" value="SPASE_I_2"/>
    <property type="match status" value="1"/>
</dbReference>
<accession>A0A9X9X402</accession>
<comment type="caution">
    <text evidence="9">The sequence shown here is derived from an EMBL/GenBank/DDBJ whole genome shotgun (WGS) entry which is preliminary data.</text>
</comment>
<comment type="subcellular location">
    <subcellularLocation>
        <location evidence="7">Membrane</location>
        <topology evidence="7">Single-pass type II membrane protein</topology>
    </subcellularLocation>
</comment>
<dbReference type="GO" id="GO:0009003">
    <property type="term" value="F:signal peptidase activity"/>
    <property type="evidence" value="ECO:0007669"/>
    <property type="project" value="UniProtKB-EC"/>
</dbReference>
<name>A0A9X9X402_9PROT</name>
<dbReference type="EC" id="3.4.21.89" evidence="3 7"/>
<dbReference type="PANTHER" id="PTHR43390">
    <property type="entry name" value="SIGNAL PEPTIDASE I"/>
    <property type="match status" value="1"/>
</dbReference>
<evidence type="ECO:0000256" key="1">
    <source>
        <dbReference type="ARBA" id="ARBA00000677"/>
    </source>
</evidence>
<proteinExistence type="inferred from homology"/>
<feature type="active site" evidence="6">
    <location>
        <position position="32"/>
    </location>
</feature>
<keyword evidence="5 7" id="KW-0378">Hydrolase</keyword>
<feature type="domain" description="Peptidase S26" evidence="8">
    <location>
        <begin position="6"/>
        <end position="148"/>
    </location>
</feature>
<keyword evidence="7" id="KW-0812">Transmembrane</keyword>
<dbReference type="InterPro" id="IPR000223">
    <property type="entry name" value="Pept_S26A_signal_pept_1"/>
</dbReference>
<evidence type="ECO:0000259" key="8">
    <source>
        <dbReference type="Pfam" id="PF10502"/>
    </source>
</evidence>
<dbReference type="InterPro" id="IPR019757">
    <property type="entry name" value="Pept_S26A_signal_pept_1_Lys-AS"/>
</dbReference>
<dbReference type="PROSITE" id="PS00761">
    <property type="entry name" value="SPASE_I_3"/>
    <property type="match status" value="1"/>
</dbReference>
<keyword evidence="7" id="KW-0645">Protease</keyword>
<reference evidence="9" key="2">
    <citation type="journal article" date="2021" name="Syst. Appl. Microbiol.">
        <title>Roseomonas hellenica sp. nov., isolated from roots of wild-growing Alkanna tinctoria.</title>
        <authorList>
            <person name="Rat A."/>
            <person name="Naranjo H.D."/>
            <person name="Lebbe L."/>
            <person name="Cnockaert M."/>
            <person name="Krigas N."/>
            <person name="Grigoriadou K."/>
            <person name="Maloupa E."/>
            <person name="Willems A."/>
        </authorList>
    </citation>
    <scope>NUCLEOTIDE SEQUENCE</scope>
    <source>
        <strain evidence="9">LMG 31231</strain>
    </source>
</reference>
<keyword evidence="10" id="KW-1185">Reference proteome</keyword>
<gene>
    <name evidence="9" type="primary">lepB</name>
    <name evidence="9" type="ORF">GXW76_23370</name>
</gene>
<sequence length="151" mass="16597">MTEAFALLIPVAAITAMVVRRYWWLTRIRSWSMYPTLRPADCVPTRRIRGTKPVRRGDIVVIDSAELGRRVVKRVIGLPGETVEVSPHGVTVDGVPLAEPYVAAHGGPAGRFRVPAHAYVVLGDNRPQSSDSRSWMTPYVPATAIRGRLGT</sequence>
<dbReference type="CDD" id="cd06530">
    <property type="entry name" value="S26_SPase_I"/>
    <property type="match status" value="1"/>
</dbReference>
<keyword evidence="7" id="KW-0472">Membrane</keyword>
<dbReference type="GO" id="GO:0006465">
    <property type="term" value="P:signal peptide processing"/>
    <property type="evidence" value="ECO:0007669"/>
    <property type="project" value="InterPro"/>
</dbReference>
<evidence type="ECO:0000256" key="7">
    <source>
        <dbReference type="RuleBase" id="RU362042"/>
    </source>
</evidence>
<dbReference type="SUPFAM" id="SSF51306">
    <property type="entry name" value="LexA/Signal peptidase"/>
    <property type="match status" value="1"/>
</dbReference>
<dbReference type="EMBL" id="JAAEDM010000116">
    <property type="protein sequence ID" value="MBR0674131.1"/>
    <property type="molecule type" value="Genomic_DNA"/>
</dbReference>
<dbReference type="NCBIfam" id="TIGR02227">
    <property type="entry name" value="sigpep_I_bact"/>
    <property type="match status" value="1"/>
</dbReference>
<comment type="similarity">
    <text evidence="2 7">Belongs to the peptidase S26 family.</text>
</comment>
<dbReference type="Proteomes" id="UP001138751">
    <property type="component" value="Unassembled WGS sequence"/>
</dbReference>
<dbReference type="Pfam" id="PF10502">
    <property type="entry name" value="Peptidase_S26"/>
    <property type="match status" value="1"/>
</dbReference>
<dbReference type="GO" id="GO:0016020">
    <property type="term" value="C:membrane"/>
    <property type="evidence" value="ECO:0007669"/>
    <property type="project" value="UniProtKB-SubCell"/>
</dbReference>